<evidence type="ECO:0000313" key="2">
    <source>
        <dbReference type="EMBL" id="MFC4960591.1"/>
    </source>
</evidence>
<dbReference type="Pfam" id="PF04266">
    <property type="entry name" value="ASCH"/>
    <property type="match status" value="1"/>
</dbReference>
<dbReference type="PANTHER" id="PTHR42250">
    <property type="entry name" value="ASCH DOMAIN-CONTAINING PROTEIN"/>
    <property type="match status" value="1"/>
</dbReference>
<comment type="caution">
    <text evidence="2">The sequence shown here is derived from an EMBL/GenBank/DDBJ whole genome shotgun (WGS) entry which is preliminary data.</text>
</comment>
<dbReference type="RefSeq" id="WP_344374344.1">
    <property type="nucleotide sequence ID" value="NZ_BAAASQ010000008.1"/>
</dbReference>
<dbReference type="PANTHER" id="PTHR42250:SF1">
    <property type="entry name" value="ASCH DOMAIN-CONTAINING PROTEIN"/>
    <property type="match status" value="1"/>
</dbReference>
<dbReference type="SMART" id="SM01022">
    <property type="entry name" value="ASCH"/>
    <property type="match status" value="1"/>
</dbReference>
<dbReference type="InterPro" id="IPR015947">
    <property type="entry name" value="PUA-like_sf"/>
</dbReference>
<name>A0ABV9UVP6_9ACTN</name>
<accession>A0ABV9UVP6</accession>
<dbReference type="Proteomes" id="UP001595834">
    <property type="component" value="Unassembled WGS sequence"/>
</dbReference>
<organism evidence="2 3">
    <name type="scientific">Streptomyces mauvecolor</name>
    <dbReference type="NCBI Taxonomy" id="58345"/>
    <lineage>
        <taxon>Bacteria</taxon>
        <taxon>Bacillati</taxon>
        <taxon>Actinomycetota</taxon>
        <taxon>Actinomycetes</taxon>
        <taxon>Kitasatosporales</taxon>
        <taxon>Streptomycetaceae</taxon>
        <taxon>Streptomyces</taxon>
    </lineage>
</organism>
<evidence type="ECO:0000313" key="3">
    <source>
        <dbReference type="Proteomes" id="UP001595834"/>
    </source>
</evidence>
<keyword evidence="3" id="KW-1185">Reference proteome</keyword>
<dbReference type="InterPro" id="IPR007374">
    <property type="entry name" value="ASCH_domain"/>
</dbReference>
<dbReference type="CDD" id="cd06552">
    <property type="entry name" value="ASCH_yqfb_like"/>
    <property type="match status" value="1"/>
</dbReference>
<proteinExistence type="predicted"/>
<feature type="domain" description="ASCH" evidence="1">
    <location>
        <begin position="15"/>
        <end position="114"/>
    </location>
</feature>
<evidence type="ECO:0000259" key="1">
    <source>
        <dbReference type="SMART" id="SM01022"/>
    </source>
</evidence>
<dbReference type="Gene3D" id="2.30.130.30">
    <property type="entry name" value="Hypothetical protein"/>
    <property type="match status" value="1"/>
</dbReference>
<gene>
    <name evidence="2" type="ORF">ACFPFX_30265</name>
</gene>
<reference evidence="3" key="1">
    <citation type="journal article" date="2019" name="Int. J. Syst. Evol. Microbiol.">
        <title>The Global Catalogue of Microorganisms (GCM) 10K type strain sequencing project: providing services to taxonomists for standard genome sequencing and annotation.</title>
        <authorList>
            <consortium name="The Broad Institute Genomics Platform"/>
            <consortium name="The Broad Institute Genome Sequencing Center for Infectious Disease"/>
            <person name="Wu L."/>
            <person name="Ma J."/>
        </authorList>
    </citation>
    <scope>NUCLEOTIDE SEQUENCE [LARGE SCALE GENOMIC DNA]</scope>
    <source>
        <strain evidence="3">CCM 7224</strain>
    </source>
</reference>
<protein>
    <submittedName>
        <fullName evidence="2">ASCH domain-containing protein</fullName>
    </submittedName>
</protein>
<dbReference type="SUPFAM" id="SSF88697">
    <property type="entry name" value="PUA domain-like"/>
    <property type="match status" value="1"/>
</dbReference>
<sequence>MDNTTSRDATPTQSLYFHPDYLDAVRAERKTTTVRFRDPVEPGPVSLVFESDDEVALPGVITQVTVKTVARLTETDAHADGFRDLAELHDRLRFHYPDIGPTDDITIVHFRLAERNA</sequence>
<dbReference type="EMBL" id="JBHSIZ010000036">
    <property type="protein sequence ID" value="MFC4960591.1"/>
    <property type="molecule type" value="Genomic_DNA"/>
</dbReference>